<dbReference type="SUPFAM" id="SSF103473">
    <property type="entry name" value="MFS general substrate transporter"/>
    <property type="match status" value="1"/>
</dbReference>
<feature type="transmembrane region" description="Helical" evidence="6">
    <location>
        <begin position="66"/>
        <end position="83"/>
    </location>
</feature>
<evidence type="ECO:0000256" key="2">
    <source>
        <dbReference type="ARBA" id="ARBA00022448"/>
    </source>
</evidence>
<reference evidence="8 9" key="1">
    <citation type="submission" date="2013-09" db="EMBL/GenBank/DDBJ databases">
        <title>Complete genome sequence of Corynebacterium doosanense CAU 212(T) (=DSM 45436(T)), isolated from activated sludge.</title>
        <authorList>
            <person name="Schaffert L."/>
            <person name="Albersmeier A."/>
            <person name="Kalinowski J."/>
            <person name="Ruckert C."/>
        </authorList>
    </citation>
    <scope>NUCLEOTIDE SEQUENCE [LARGE SCALE GENOMIC DNA]</scope>
    <source>
        <strain evidence="8 9">CAU 212</strain>
    </source>
</reference>
<organism evidence="8 9">
    <name type="scientific">Corynebacterium doosanense CAU 212 = DSM 45436</name>
    <dbReference type="NCBI Taxonomy" id="558173"/>
    <lineage>
        <taxon>Bacteria</taxon>
        <taxon>Bacillati</taxon>
        <taxon>Actinomycetota</taxon>
        <taxon>Actinomycetes</taxon>
        <taxon>Mycobacteriales</taxon>
        <taxon>Corynebacteriaceae</taxon>
        <taxon>Corynebacterium</taxon>
    </lineage>
</organism>
<feature type="transmembrane region" description="Helical" evidence="6">
    <location>
        <begin position="191"/>
        <end position="217"/>
    </location>
</feature>
<dbReference type="EMBL" id="CP006764">
    <property type="protein sequence ID" value="AIT60417.1"/>
    <property type="molecule type" value="Genomic_DNA"/>
</dbReference>
<feature type="transmembrane region" description="Helical" evidence="6">
    <location>
        <begin position="229"/>
        <end position="246"/>
    </location>
</feature>
<keyword evidence="2" id="KW-0813">Transport</keyword>
<dbReference type="InterPro" id="IPR020846">
    <property type="entry name" value="MFS_dom"/>
</dbReference>
<evidence type="ECO:0000259" key="7">
    <source>
        <dbReference type="PROSITE" id="PS50850"/>
    </source>
</evidence>
<feature type="transmembrane region" description="Helical" evidence="6">
    <location>
        <begin position="343"/>
        <end position="363"/>
    </location>
</feature>
<dbReference type="Gene3D" id="1.20.1250.20">
    <property type="entry name" value="MFS general substrate transporter like domains"/>
    <property type="match status" value="2"/>
</dbReference>
<name>A0A097IE65_9CORY</name>
<evidence type="ECO:0000256" key="4">
    <source>
        <dbReference type="ARBA" id="ARBA00022989"/>
    </source>
</evidence>
<feature type="transmembrane region" description="Helical" evidence="6">
    <location>
        <begin position="124"/>
        <end position="143"/>
    </location>
</feature>
<dbReference type="PROSITE" id="PS50850">
    <property type="entry name" value="MFS"/>
    <property type="match status" value="1"/>
</dbReference>
<keyword evidence="3 6" id="KW-0812">Transmembrane</keyword>
<feature type="domain" description="Major facilitator superfamily (MFS) profile" evidence="7">
    <location>
        <begin position="1"/>
        <end position="367"/>
    </location>
</feature>
<feature type="transmembrane region" description="Helical" evidence="6">
    <location>
        <begin position="149"/>
        <end position="170"/>
    </location>
</feature>
<dbReference type="InterPro" id="IPR011701">
    <property type="entry name" value="MFS"/>
</dbReference>
<dbReference type="STRING" id="558173.CDOO_03505"/>
<feature type="transmembrane region" description="Helical" evidence="6">
    <location>
        <begin position="35"/>
        <end position="54"/>
    </location>
</feature>
<keyword evidence="5 6" id="KW-0472">Membrane</keyword>
<comment type="subcellular location">
    <subcellularLocation>
        <location evidence="1">Cell membrane</location>
        <topology evidence="1">Multi-pass membrane protein</topology>
    </subcellularLocation>
</comment>
<accession>A0A097IE65</accession>
<dbReference type="AlphaFoldDB" id="A0A097IE65"/>
<protein>
    <submittedName>
        <fullName evidence="8">MFS transporter permease</fullName>
    </submittedName>
</protein>
<dbReference type="PANTHER" id="PTHR42718:SF9">
    <property type="entry name" value="MAJOR FACILITATOR SUPERFAMILY MULTIDRUG TRANSPORTER MFSC"/>
    <property type="match status" value="1"/>
</dbReference>
<proteinExistence type="predicted"/>
<feature type="transmembrane region" description="Helical" evidence="6">
    <location>
        <begin position="286"/>
        <end position="307"/>
    </location>
</feature>
<dbReference type="Pfam" id="PF07690">
    <property type="entry name" value="MFS_1"/>
    <property type="match status" value="1"/>
</dbReference>
<dbReference type="HOGENOM" id="CLU_060954_0_0_11"/>
<feature type="transmembrane region" description="Helical" evidence="6">
    <location>
        <begin position="319"/>
        <end position="337"/>
    </location>
</feature>
<evidence type="ECO:0000256" key="6">
    <source>
        <dbReference type="SAM" id="Phobius"/>
    </source>
</evidence>
<sequence length="367" mass="38659">MWTMYLGGFIGPFAGQSLAVILPVVAGTFAISLEQAALTMSVYLVPFATVMLVSTRLVRSLRPRRVILAAYAVTIPCTLVVILTPYWWLFAVAFALMGIANAFTMPVFQVMIRQLVPPSRLGSALGTYAAMQSFGMLFAPVVAGLAAAVHWQLMFLVVLVAAVWVVLVGLPDTPPPVLADRQISGRIRWGATVVHMLTCLAIGLGLIGAGMLVALIVGERFGLDPFGRGLVVMCGGLSAFFLSRRIGKLADARGPRPVLLGSLLVGAAATALIPVAPMVWLVAVCWALAILAAQGLQMTVNLIVLGSPGGSSLLSSVQAFRFYGAALTPLVVLPVFLESHHLAFWSISAGLLGILGLQAWSGARARG</sequence>
<evidence type="ECO:0000256" key="5">
    <source>
        <dbReference type="ARBA" id="ARBA00023136"/>
    </source>
</evidence>
<dbReference type="KEGG" id="cdo:CDOO_03505"/>
<feature type="transmembrane region" description="Helical" evidence="6">
    <location>
        <begin position="258"/>
        <end position="280"/>
    </location>
</feature>
<dbReference type="InterPro" id="IPR036259">
    <property type="entry name" value="MFS_trans_sf"/>
</dbReference>
<dbReference type="OrthoDB" id="5241931at2"/>
<dbReference type="GO" id="GO:0005886">
    <property type="term" value="C:plasma membrane"/>
    <property type="evidence" value="ECO:0007669"/>
    <property type="project" value="UniProtKB-SubCell"/>
</dbReference>
<evidence type="ECO:0000256" key="1">
    <source>
        <dbReference type="ARBA" id="ARBA00004651"/>
    </source>
</evidence>
<dbReference type="PANTHER" id="PTHR42718">
    <property type="entry name" value="MAJOR FACILITATOR SUPERFAMILY MULTIDRUG TRANSPORTER MFSC"/>
    <property type="match status" value="1"/>
</dbReference>
<dbReference type="Proteomes" id="UP000029914">
    <property type="component" value="Chromosome"/>
</dbReference>
<keyword evidence="4 6" id="KW-1133">Transmembrane helix</keyword>
<evidence type="ECO:0000313" key="9">
    <source>
        <dbReference type="Proteomes" id="UP000029914"/>
    </source>
</evidence>
<evidence type="ECO:0000313" key="8">
    <source>
        <dbReference type="EMBL" id="AIT60417.1"/>
    </source>
</evidence>
<dbReference type="eggNOG" id="COG2814">
    <property type="taxonomic scope" value="Bacteria"/>
</dbReference>
<dbReference type="GO" id="GO:0022857">
    <property type="term" value="F:transmembrane transporter activity"/>
    <property type="evidence" value="ECO:0007669"/>
    <property type="project" value="InterPro"/>
</dbReference>
<feature type="transmembrane region" description="Helical" evidence="6">
    <location>
        <begin position="89"/>
        <end position="112"/>
    </location>
</feature>
<evidence type="ECO:0000256" key="3">
    <source>
        <dbReference type="ARBA" id="ARBA00022692"/>
    </source>
</evidence>
<gene>
    <name evidence="8" type="ORF">CDOO_03505</name>
</gene>
<keyword evidence="9" id="KW-1185">Reference proteome</keyword>